<dbReference type="Proteomes" id="UP000178849">
    <property type="component" value="Unassembled WGS sequence"/>
</dbReference>
<gene>
    <name evidence="1" type="ORF">A2927_01525</name>
</gene>
<protein>
    <submittedName>
        <fullName evidence="1">Uncharacterized protein</fullName>
    </submittedName>
</protein>
<comment type="caution">
    <text evidence="1">The sequence shown here is derived from an EMBL/GenBank/DDBJ whole genome shotgun (WGS) entry which is preliminary data.</text>
</comment>
<organism evidence="1 2">
    <name type="scientific">Candidatus Komeilibacteria bacterium RIFCSPLOWO2_01_FULL_45_10</name>
    <dbReference type="NCBI Taxonomy" id="1798550"/>
    <lineage>
        <taxon>Bacteria</taxon>
        <taxon>Candidatus Komeiliibacteriota</taxon>
    </lineage>
</organism>
<reference evidence="1 2" key="1">
    <citation type="journal article" date="2016" name="Nat. Commun.">
        <title>Thousands of microbial genomes shed light on interconnected biogeochemical processes in an aquifer system.</title>
        <authorList>
            <person name="Anantharaman K."/>
            <person name="Brown C.T."/>
            <person name="Hug L.A."/>
            <person name="Sharon I."/>
            <person name="Castelle C.J."/>
            <person name="Probst A.J."/>
            <person name="Thomas B.C."/>
            <person name="Singh A."/>
            <person name="Wilkins M.J."/>
            <person name="Karaoz U."/>
            <person name="Brodie E.L."/>
            <person name="Williams K.H."/>
            <person name="Hubbard S.S."/>
            <person name="Banfield J.F."/>
        </authorList>
    </citation>
    <scope>NUCLEOTIDE SEQUENCE [LARGE SCALE GENOMIC DNA]</scope>
</reference>
<evidence type="ECO:0000313" key="1">
    <source>
        <dbReference type="EMBL" id="OGY88781.1"/>
    </source>
</evidence>
<dbReference type="AlphaFoldDB" id="A0A1G2BHW1"/>
<accession>A0A1G2BHW1</accession>
<evidence type="ECO:0000313" key="2">
    <source>
        <dbReference type="Proteomes" id="UP000178849"/>
    </source>
</evidence>
<dbReference type="EMBL" id="MHKL01000039">
    <property type="protein sequence ID" value="OGY88781.1"/>
    <property type="molecule type" value="Genomic_DNA"/>
</dbReference>
<proteinExistence type="predicted"/>
<name>A0A1G2BHW1_9BACT</name>
<sequence>MVYEVEGNILRQRGHLAPEPGCNGADQIGFGQLGRNSRLSTTPHQGDCIIAKKGQQIIFAVGPIDNIISTQPHVSAELLCVA</sequence>